<evidence type="ECO:0000313" key="9">
    <source>
        <dbReference type="Proteomes" id="UP000019373"/>
    </source>
</evidence>
<dbReference type="GeneID" id="19242725"/>
<evidence type="ECO:0000256" key="6">
    <source>
        <dbReference type="PIRSR" id="PIRSR602401-1"/>
    </source>
</evidence>
<keyword evidence="7" id="KW-0503">Monooxygenase</keyword>
<dbReference type="GO" id="GO:0004497">
    <property type="term" value="F:monooxygenase activity"/>
    <property type="evidence" value="ECO:0007669"/>
    <property type="project" value="UniProtKB-KW"/>
</dbReference>
<dbReference type="eggNOG" id="KOG0158">
    <property type="taxonomic scope" value="Eukaryota"/>
</dbReference>
<keyword evidence="5 6" id="KW-0408">Iron</keyword>
<dbReference type="InterPro" id="IPR001128">
    <property type="entry name" value="Cyt_P450"/>
</dbReference>
<dbReference type="InterPro" id="IPR002401">
    <property type="entry name" value="Cyt_P450_E_grp-I"/>
</dbReference>
<gene>
    <name evidence="8" type="ORF">EPUS_07846</name>
</gene>
<comment type="similarity">
    <text evidence="2 7">Belongs to the cytochrome P450 family.</text>
</comment>
<reference evidence="9" key="1">
    <citation type="journal article" date="2014" name="BMC Genomics">
        <title>Genome characteristics reveal the impact of lichenization on lichen-forming fungus Endocarpon pusillum Hedwig (Verrucariales, Ascomycota).</title>
        <authorList>
            <person name="Wang Y.-Y."/>
            <person name="Liu B."/>
            <person name="Zhang X.-Y."/>
            <person name="Zhou Q.-M."/>
            <person name="Zhang T."/>
            <person name="Li H."/>
            <person name="Yu Y.-F."/>
            <person name="Zhang X.-L."/>
            <person name="Hao X.-Y."/>
            <person name="Wang M."/>
            <person name="Wang L."/>
            <person name="Wei J.-C."/>
        </authorList>
    </citation>
    <scope>NUCLEOTIDE SEQUENCE [LARGE SCALE GENOMIC DNA]</scope>
    <source>
        <strain evidence="9">Z07020 / HMAS-L-300199</strain>
    </source>
</reference>
<evidence type="ECO:0000256" key="3">
    <source>
        <dbReference type="ARBA" id="ARBA00022723"/>
    </source>
</evidence>
<sequence length="352" mass="39768">MSSWSQYSSQELQLDVNGLTLAVISLAGFERRLAWVSNLKDTSDSMPQGYKMSFLKAMNDTTHHMISILLLPQCLLRLSPKWNAAPAHSQLSLYLRKMIRNERRRIESASEATASVDGQGKERENAFTEDKVMGNVFIYLLAGYETTANAILYDFIVLALLPELQARMMGEIDRVYADAAKAGRTELTYGDNFEKLQYTYDIMVLEAFRLFPGVVIDHEIGPRSHLYQRCLSIIRGDHAIFVTCWLSPVPHSPATHYSEHYRSSLLTLDPRRWVEAPAAAPAEDATIPEKKVVAAHKTRQVGDKFFIFSDGARACLGSKVAQAEYITFPARLFHKHQVIMRESMDAVAMEKD</sequence>
<evidence type="ECO:0008006" key="10">
    <source>
        <dbReference type="Google" id="ProtNLM"/>
    </source>
</evidence>
<feature type="binding site" description="axial binding residue" evidence="6">
    <location>
        <position position="315"/>
    </location>
    <ligand>
        <name>heme</name>
        <dbReference type="ChEBI" id="CHEBI:30413"/>
    </ligand>
    <ligandPart>
        <name>Fe</name>
        <dbReference type="ChEBI" id="CHEBI:18248"/>
    </ligandPart>
</feature>
<dbReference type="EMBL" id="KE721408">
    <property type="protein sequence ID" value="ERF69442.1"/>
    <property type="molecule type" value="Genomic_DNA"/>
</dbReference>
<evidence type="ECO:0000256" key="5">
    <source>
        <dbReference type="ARBA" id="ARBA00023004"/>
    </source>
</evidence>
<dbReference type="HOGENOM" id="CLU_787618_0_0_1"/>
<dbReference type="GO" id="GO:0016705">
    <property type="term" value="F:oxidoreductase activity, acting on paired donors, with incorporation or reduction of molecular oxygen"/>
    <property type="evidence" value="ECO:0007669"/>
    <property type="project" value="InterPro"/>
</dbReference>
<organism evidence="8 9">
    <name type="scientific">Endocarpon pusillum (strain Z07020 / HMAS-L-300199)</name>
    <name type="common">Lichen-forming fungus</name>
    <dbReference type="NCBI Taxonomy" id="1263415"/>
    <lineage>
        <taxon>Eukaryota</taxon>
        <taxon>Fungi</taxon>
        <taxon>Dikarya</taxon>
        <taxon>Ascomycota</taxon>
        <taxon>Pezizomycotina</taxon>
        <taxon>Eurotiomycetes</taxon>
        <taxon>Chaetothyriomycetidae</taxon>
        <taxon>Verrucariales</taxon>
        <taxon>Verrucariaceae</taxon>
        <taxon>Endocarpon</taxon>
    </lineage>
</organism>
<evidence type="ECO:0000256" key="4">
    <source>
        <dbReference type="ARBA" id="ARBA00023002"/>
    </source>
</evidence>
<dbReference type="OMA" id="PATHYSE"/>
<dbReference type="InterPro" id="IPR017972">
    <property type="entry name" value="Cyt_P450_CS"/>
</dbReference>
<dbReference type="Gene3D" id="1.10.630.10">
    <property type="entry name" value="Cytochrome P450"/>
    <property type="match status" value="1"/>
</dbReference>
<dbReference type="OrthoDB" id="1470350at2759"/>
<dbReference type="GO" id="GO:0020037">
    <property type="term" value="F:heme binding"/>
    <property type="evidence" value="ECO:0007669"/>
    <property type="project" value="InterPro"/>
</dbReference>
<comment type="cofactor">
    <cofactor evidence="1 6">
        <name>heme</name>
        <dbReference type="ChEBI" id="CHEBI:30413"/>
    </cofactor>
</comment>
<dbReference type="PANTHER" id="PTHR24305">
    <property type="entry name" value="CYTOCHROME P450"/>
    <property type="match status" value="1"/>
</dbReference>
<accession>U1FX46</accession>
<evidence type="ECO:0000313" key="8">
    <source>
        <dbReference type="EMBL" id="ERF69442.1"/>
    </source>
</evidence>
<proteinExistence type="inferred from homology"/>
<name>U1FX46_ENDPU</name>
<dbReference type="InterPro" id="IPR050121">
    <property type="entry name" value="Cytochrome_P450_monoxygenase"/>
</dbReference>
<dbReference type="Proteomes" id="UP000019373">
    <property type="component" value="Unassembled WGS sequence"/>
</dbReference>
<evidence type="ECO:0000256" key="7">
    <source>
        <dbReference type="RuleBase" id="RU000461"/>
    </source>
</evidence>
<protein>
    <recommendedName>
        <fullName evidence="10">Cytochrome P450</fullName>
    </recommendedName>
</protein>
<dbReference type="PROSITE" id="PS00086">
    <property type="entry name" value="CYTOCHROME_P450"/>
    <property type="match status" value="1"/>
</dbReference>
<keyword evidence="6 7" id="KW-0349">Heme</keyword>
<dbReference type="AlphaFoldDB" id="U1FX46"/>
<dbReference type="SUPFAM" id="SSF48264">
    <property type="entry name" value="Cytochrome P450"/>
    <property type="match status" value="1"/>
</dbReference>
<dbReference type="PRINTS" id="PR00385">
    <property type="entry name" value="P450"/>
</dbReference>
<dbReference type="Pfam" id="PF00067">
    <property type="entry name" value="p450"/>
    <property type="match status" value="1"/>
</dbReference>
<evidence type="ECO:0000256" key="2">
    <source>
        <dbReference type="ARBA" id="ARBA00010617"/>
    </source>
</evidence>
<keyword evidence="3 6" id="KW-0479">Metal-binding</keyword>
<dbReference type="GO" id="GO:0005506">
    <property type="term" value="F:iron ion binding"/>
    <property type="evidence" value="ECO:0007669"/>
    <property type="project" value="InterPro"/>
</dbReference>
<evidence type="ECO:0000256" key="1">
    <source>
        <dbReference type="ARBA" id="ARBA00001971"/>
    </source>
</evidence>
<dbReference type="InterPro" id="IPR036396">
    <property type="entry name" value="Cyt_P450_sf"/>
</dbReference>
<keyword evidence="4 7" id="KW-0560">Oxidoreductase</keyword>
<keyword evidence="9" id="KW-1185">Reference proteome</keyword>
<dbReference type="PANTHER" id="PTHR24305:SF166">
    <property type="entry name" value="CYTOCHROME P450 12A4, MITOCHONDRIAL-RELATED"/>
    <property type="match status" value="1"/>
</dbReference>
<dbReference type="RefSeq" id="XP_007804915.1">
    <property type="nucleotide sequence ID" value="XM_007806724.1"/>
</dbReference>
<dbReference type="PRINTS" id="PR00463">
    <property type="entry name" value="EP450I"/>
</dbReference>